<gene>
    <name evidence="8" type="ORF">SAMN05216410_1647</name>
</gene>
<evidence type="ECO:0000313" key="8">
    <source>
        <dbReference type="EMBL" id="SDC32817.1"/>
    </source>
</evidence>
<name>A0A1G6KPJ6_9MICO</name>
<reference evidence="8 9" key="1">
    <citation type="submission" date="2016-09" db="EMBL/GenBank/DDBJ databases">
        <authorList>
            <person name="Capua I."/>
            <person name="De Benedictis P."/>
            <person name="Joannis T."/>
            <person name="Lombin L.H."/>
            <person name="Cattoli G."/>
        </authorList>
    </citation>
    <scope>NUCLEOTIDE SEQUENCE [LARGE SCALE GENOMIC DNA]</scope>
    <source>
        <strain evidence="8 9">ISLP-3</strain>
    </source>
</reference>
<evidence type="ECO:0000259" key="7">
    <source>
        <dbReference type="Pfam" id="PF01266"/>
    </source>
</evidence>
<dbReference type="UniPathway" id="UPA00060"/>
<organism evidence="8 9">
    <name type="scientific">Sanguibacter gelidistatuariae</name>
    <dbReference type="NCBI Taxonomy" id="1814289"/>
    <lineage>
        <taxon>Bacteria</taxon>
        <taxon>Bacillati</taxon>
        <taxon>Actinomycetota</taxon>
        <taxon>Actinomycetes</taxon>
        <taxon>Micrococcales</taxon>
        <taxon>Sanguibacteraceae</taxon>
        <taxon>Sanguibacter</taxon>
    </lineage>
</organism>
<dbReference type="SUPFAM" id="SSF54373">
    <property type="entry name" value="FAD-linked reductases, C-terminal domain"/>
    <property type="match status" value="1"/>
</dbReference>
<dbReference type="STRING" id="1814289.SAMN05216410_1647"/>
<dbReference type="PANTHER" id="PTHR13847">
    <property type="entry name" value="SARCOSINE DEHYDROGENASE-RELATED"/>
    <property type="match status" value="1"/>
</dbReference>
<dbReference type="Gene3D" id="3.50.50.60">
    <property type="entry name" value="FAD/NAD(P)-binding domain"/>
    <property type="match status" value="1"/>
</dbReference>
<dbReference type="GO" id="GO:0009229">
    <property type="term" value="P:thiamine diphosphate biosynthetic process"/>
    <property type="evidence" value="ECO:0007669"/>
    <property type="project" value="UniProtKB-UniPathway"/>
</dbReference>
<dbReference type="Pfam" id="PF01266">
    <property type="entry name" value="DAO"/>
    <property type="match status" value="1"/>
</dbReference>
<dbReference type="AlphaFoldDB" id="A0A1G6KPJ6"/>
<feature type="compositionally biased region" description="Low complexity" evidence="6">
    <location>
        <begin position="1"/>
        <end position="17"/>
    </location>
</feature>
<dbReference type="GO" id="GO:0005737">
    <property type="term" value="C:cytoplasm"/>
    <property type="evidence" value="ECO:0007669"/>
    <property type="project" value="TreeGrafter"/>
</dbReference>
<comment type="catalytic activity">
    <reaction evidence="4">
        <text>glycine + O2 + H2O = glyoxylate + H2O2 + NH4(+)</text>
        <dbReference type="Rhea" id="RHEA:11532"/>
        <dbReference type="ChEBI" id="CHEBI:15377"/>
        <dbReference type="ChEBI" id="CHEBI:15379"/>
        <dbReference type="ChEBI" id="CHEBI:16240"/>
        <dbReference type="ChEBI" id="CHEBI:28938"/>
        <dbReference type="ChEBI" id="CHEBI:36655"/>
        <dbReference type="ChEBI" id="CHEBI:57305"/>
        <dbReference type="EC" id="1.4.3.19"/>
    </reaction>
</comment>
<keyword evidence="9" id="KW-1185">Reference proteome</keyword>
<comment type="pathway">
    <text evidence="1">Cofactor biosynthesis; thiamine diphosphate biosynthesis.</text>
</comment>
<dbReference type="GO" id="GO:0009228">
    <property type="term" value="P:thiamine biosynthetic process"/>
    <property type="evidence" value="ECO:0007669"/>
    <property type="project" value="UniProtKB-KW"/>
</dbReference>
<dbReference type="EMBL" id="FMYH01000002">
    <property type="protein sequence ID" value="SDC32817.1"/>
    <property type="molecule type" value="Genomic_DNA"/>
</dbReference>
<proteinExistence type="predicted"/>
<evidence type="ECO:0000256" key="4">
    <source>
        <dbReference type="ARBA" id="ARBA00049872"/>
    </source>
</evidence>
<dbReference type="InterPro" id="IPR012727">
    <property type="entry name" value="Gly_oxidase_ThiO"/>
</dbReference>
<dbReference type="InterPro" id="IPR036188">
    <property type="entry name" value="FAD/NAD-bd_sf"/>
</dbReference>
<sequence length="412" mass="42252">MRAPARRSSAPRATSPQLSPPLPSTHPSTNDVLIIGAGIIGAAVAWQALRGGQSVTYLDPSPGAGATFAAAGMLAPVTEATVGEDALTALCVASASLWPAFAAELADAAGMDLGFETSGTLTVGYDQADAAQLDRLHALHTRLGLRSEPITVAQAREREPFLGPQLSCALWVAGDHQVDPRAVHRALLAVLAADPRATFIRSSATELLLGRDGRAIGATDAHGGVHHAGTVVLAAGTASGRLVAPMRHVRLPVRAVTGQTLRLRTSPGFDLAHVVRGTVQMRPIYIVPRAGGDVVVGATSEERDAEDMASAGGVFALLRDARALVPGIDELSFVEVTNRGRPGTPDSLPLIGETGVPGLLAATGHFRNGILLTPLTAVAVGGLLGAAPSDDPDLAAVLGAADPRRFGPETTR</sequence>
<protein>
    <recommendedName>
        <fullName evidence="5">glycine oxidase</fullName>
        <ecNumber evidence="5">1.4.3.19</ecNumber>
    </recommendedName>
</protein>
<accession>A0A1G6KPJ6</accession>
<dbReference type="GO" id="GO:0043799">
    <property type="term" value="F:glycine oxidase activity"/>
    <property type="evidence" value="ECO:0007669"/>
    <property type="project" value="UniProtKB-EC"/>
</dbReference>
<dbReference type="OrthoDB" id="3214401at2"/>
<feature type="domain" description="FAD dependent oxidoreductase" evidence="7">
    <location>
        <begin position="31"/>
        <end position="379"/>
    </location>
</feature>
<dbReference type="GO" id="GO:0050660">
    <property type="term" value="F:flavin adenine dinucleotide binding"/>
    <property type="evidence" value="ECO:0007669"/>
    <property type="project" value="InterPro"/>
</dbReference>
<evidence type="ECO:0000256" key="5">
    <source>
        <dbReference type="ARBA" id="ARBA00050018"/>
    </source>
</evidence>
<dbReference type="InterPro" id="IPR006076">
    <property type="entry name" value="FAD-dep_OxRdtase"/>
</dbReference>
<dbReference type="SUPFAM" id="SSF51905">
    <property type="entry name" value="FAD/NAD(P)-binding domain"/>
    <property type="match status" value="1"/>
</dbReference>
<dbReference type="Proteomes" id="UP000199039">
    <property type="component" value="Unassembled WGS sequence"/>
</dbReference>
<evidence type="ECO:0000313" key="9">
    <source>
        <dbReference type="Proteomes" id="UP000199039"/>
    </source>
</evidence>
<feature type="region of interest" description="Disordered" evidence="6">
    <location>
        <begin position="1"/>
        <end position="26"/>
    </location>
</feature>
<keyword evidence="3" id="KW-0560">Oxidoreductase</keyword>
<dbReference type="EC" id="1.4.3.19" evidence="5"/>
<evidence type="ECO:0000256" key="6">
    <source>
        <dbReference type="SAM" id="MobiDB-lite"/>
    </source>
</evidence>
<evidence type="ECO:0000256" key="1">
    <source>
        <dbReference type="ARBA" id="ARBA00004948"/>
    </source>
</evidence>
<dbReference type="NCBIfam" id="TIGR02352">
    <property type="entry name" value="thiamin_ThiO"/>
    <property type="match status" value="1"/>
</dbReference>
<evidence type="ECO:0000256" key="3">
    <source>
        <dbReference type="ARBA" id="ARBA00023002"/>
    </source>
</evidence>
<dbReference type="PANTHER" id="PTHR13847:SF289">
    <property type="entry name" value="GLYCINE OXIDASE"/>
    <property type="match status" value="1"/>
</dbReference>
<dbReference type="Gene3D" id="3.30.9.10">
    <property type="entry name" value="D-Amino Acid Oxidase, subunit A, domain 2"/>
    <property type="match status" value="1"/>
</dbReference>
<evidence type="ECO:0000256" key="2">
    <source>
        <dbReference type="ARBA" id="ARBA00022977"/>
    </source>
</evidence>
<dbReference type="RefSeq" id="WP_093182267.1">
    <property type="nucleotide sequence ID" value="NZ_FMYH01000002.1"/>
</dbReference>
<keyword evidence="2" id="KW-0784">Thiamine biosynthesis</keyword>